<dbReference type="PROSITE" id="PS01124">
    <property type="entry name" value="HTH_ARAC_FAMILY_2"/>
    <property type="match status" value="1"/>
</dbReference>
<gene>
    <name evidence="4" type="ORF">CR492_04235</name>
</gene>
<sequence length="314" mass="34842">MQRVGFTIFPGYSMMGLAVISVFDLANMLAEKPVYDVRLLSESGGLVQSSVGMRIETEAFDAADYDTLIIGGGTEIAPPSPGLTAFLRETPQRRRRTASICTGAFVLAEAGLLDGRRATTHWFHARHLQALFPKVKVDEDRIFVIDGPIYTSAGMTAGIDLALALIEEDLGLEIARSVARKLVVYHRRAGGQSQFSALLELEPKSDRIQSALAYAKRNLHSRLTVEQLAEAAHLSPRQFSRAFHAETGQSPAKAVEHLRIEEARMMMEQRTRPIDSIARDTGFSDRDHMRRAFLRAFGQPPQVIRRNARGEARI</sequence>
<dbReference type="GO" id="GO:0003700">
    <property type="term" value="F:DNA-binding transcription factor activity"/>
    <property type="evidence" value="ECO:0007669"/>
    <property type="project" value="InterPro"/>
</dbReference>
<keyword evidence="2" id="KW-0804">Transcription</keyword>
<evidence type="ECO:0000259" key="3">
    <source>
        <dbReference type="PROSITE" id="PS01124"/>
    </source>
</evidence>
<accession>A0A2J7TKI7</accession>
<proteinExistence type="predicted"/>
<dbReference type="InterPro" id="IPR018060">
    <property type="entry name" value="HTH_AraC"/>
</dbReference>
<dbReference type="PANTHER" id="PTHR43130">
    <property type="entry name" value="ARAC-FAMILY TRANSCRIPTIONAL REGULATOR"/>
    <property type="match status" value="1"/>
</dbReference>
<dbReference type="Pfam" id="PF01965">
    <property type="entry name" value="DJ-1_PfpI"/>
    <property type="match status" value="1"/>
</dbReference>
<evidence type="ECO:0000256" key="1">
    <source>
        <dbReference type="ARBA" id="ARBA00023015"/>
    </source>
</evidence>
<reference evidence="4 5" key="1">
    <citation type="submission" date="2017-10" db="EMBL/GenBank/DDBJ databases">
        <title>Genome announcement of Methylocella silvestris TVC from permafrost.</title>
        <authorList>
            <person name="Wang J."/>
            <person name="Geng K."/>
            <person name="Ul-Haque F."/>
            <person name="Crombie A.T."/>
            <person name="Street L.E."/>
            <person name="Wookey P.A."/>
            <person name="Murrell J.C."/>
            <person name="Pratscher J."/>
        </authorList>
    </citation>
    <scope>NUCLEOTIDE SEQUENCE [LARGE SCALE GENOMIC DNA]</scope>
    <source>
        <strain evidence="4 5">TVC</strain>
    </source>
</reference>
<dbReference type="AlphaFoldDB" id="A0A2J7TKI7"/>
<dbReference type="InterPro" id="IPR029062">
    <property type="entry name" value="Class_I_gatase-like"/>
</dbReference>
<evidence type="ECO:0000313" key="5">
    <source>
        <dbReference type="Proteomes" id="UP000236286"/>
    </source>
</evidence>
<dbReference type="SUPFAM" id="SSF52317">
    <property type="entry name" value="Class I glutamine amidotransferase-like"/>
    <property type="match status" value="1"/>
</dbReference>
<dbReference type="GO" id="GO:0043565">
    <property type="term" value="F:sequence-specific DNA binding"/>
    <property type="evidence" value="ECO:0007669"/>
    <property type="project" value="InterPro"/>
</dbReference>
<dbReference type="EMBL" id="PDZR01000002">
    <property type="protein sequence ID" value="PNG27290.1"/>
    <property type="molecule type" value="Genomic_DNA"/>
</dbReference>
<feature type="domain" description="HTH araC/xylS-type" evidence="3">
    <location>
        <begin position="209"/>
        <end position="307"/>
    </location>
</feature>
<dbReference type="Gene3D" id="1.10.10.60">
    <property type="entry name" value="Homeodomain-like"/>
    <property type="match status" value="1"/>
</dbReference>
<evidence type="ECO:0000256" key="2">
    <source>
        <dbReference type="ARBA" id="ARBA00023163"/>
    </source>
</evidence>
<dbReference type="PANTHER" id="PTHR43130:SF3">
    <property type="entry name" value="HTH-TYPE TRANSCRIPTIONAL REGULATOR RV1931C"/>
    <property type="match status" value="1"/>
</dbReference>
<dbReference type="RefSeq" id="WP_102842487.1">
    <property type="nucleotide sequence ID" value="NZ_PDZR01000002.1"/>
</dbReference>
<dbReference type="Gene3D" id="3.40.50.880">
    <property type="match status" value="1"/>
</dbReference>
<name>A0A2J7TKI7_METSI</name>
<organism evidence="4 5">
    <name type="scientific">Methylocella silvestris</name>
    <dbReference type="NCBI Taxonomy" id="199596"/>
    <lineage>
        <taxon>Bacteria</taxon>
        <taxon>Pseudomonadati</taxon>
        <taxon>Pseudomonadota</taxon>
        <taxon>Alphaproteobacteria</taxon>
        <taxon>Hyphomicrobiales</taxon>
        <taxon>Beijerinckiaceae</taxon>
        <taxon>Methylocella</taxon>
    </lineage>
</organism>
<evidence type="ECO:0000313" key="4">
    <source>
        <dbReference type="EMBL" id="PNG27290.1"/>
    </source>
</evidence>
<dbReference type="InterPro" id="IPR002818">
    <property type="entry name" value="DJ-1/PfpI"/>
</dbReference>
<comment type="caution">
    <text evidence="4">The sequence shown here is derived from an EMBL/GenBank/DDBJ whole genome shotgun (WGS) entry which is preliminary data.</text>
</comment>
<dbReference type="InterPro" id="IPR052158">
    <property type="entry name" value="INH-QAR"/>
</dbReference>
<keyword evidence="1" id="KW-0805">Transcription regulation</keyword>
<dbReference type="Pfam" id="PF12833">
    <property type="entry name" value="HTH_18"/>
    <property type="match status" value="1"/>
</dbReference>
<dbReference type="InterPro" id="IPR009057">
    <property type="entry name" value="Homeodomain-like_sf"/>
</dbReference>
<dbReference type="SUPFAM" id="SSF46689">
    <property type="entry name" value="Homeodomain-like"/>
    <property type="match status" value="2"/>
</dbReference>
<dbReference type="OrthoDB" id="9793400at2"/>
<dbReference type="SMART" id="SM00342">
    <property type="entry name" value="HTH_ARAC"/>
    <property type="match status" value="1"/>
</dbReference>
<dbReference type="CDD" id="cd03137">
    <property type="entry name" value="GATase1_AraC_1"/>
    <property type="match status" value="1"/>
</dbReference>
<protein>
    <submittedName>
        <fullName evidence="4">AraC family transcriptional regulator</fullName>
    </submittedName>
</protein>
<dbReference type="Proteomes" id="UP000236286">
    <property type="component" value="Unassembled WGS sequence"/>
</dbReference>